<keyword evidence="3" id="KW-1185">Reference proteome</keyword>
<sequence length="81" mass="8915">MAGIEPALQVVELALQLRGPAAAARQQHEQHHQSDGLQYGNRRKYELDQHGIRRRVVVEESESTIADRGGCRLVARDTGGG</sequence>
<gene>
    <name evidence="2" type="ORF">NN4_32320</name>
</gene>
<evidence type="ECO:0000256" key="1">
    <source>
        <dbReference type="SAM" id="MobiDB-lite"/>
    </source>
</evidence>
<dbReference type="AlphaFoldDB" id="A0A511MDI6"/>
<organism evidence="2 3">
    <name type="scientific">Nocardia ninae NBRC 108245</name>
    <dbReference type="NCBI Taxonomy" id="1210091"/>
    <lineage>
        <taxon>Bacteria</taxon>
        <taxon>Bacillati</taxon>
        <taxon>Actinomycetota</taxon>
        <taxon>Actinomycetes</taxon>
        <taxon>Mycobacteriales</taxon>
        <taxon>Nocardiaceae</taxon>
        <taxon>Nocardia</taxon>
    </lineage>
</organism>
<feature type="region of interest" description="Disordered" evidence="1">
    <location>
        <begin position="20"/>
        <end position="42"/>
    </location>
</feature>
<accession>A0A511MDI6</accession>
<name>A0A511MDI6_9NOCA</name>
<dbReference type="EMBL" id="BJXA01000018">
    <property type="protein sequence ID" value="GEM38713.1"/>
    <property type="molecule type" value="Genomic_DNA"/>
</dbReference>
<reference evidence="2 3" key="1">
    <citation type="submission" date="2019-07" db="EMBL/GenBank/DDBJ databases">
        <title>Whole genome shotgun sequence of Nocardia ninae NBRC 108245.</title>
        <authorList>
            <person name="Hosoyama A."/>
            <person name="Uohara A."/>
            <person name="Ohji S."/>
            <person name="Ichikawa N."/>
        </authorList>
    </citation>
    <scope>NUCLEOTIDE SEQUENCE [LARGE SCALE GENOMIC DNA]</scope>
    <source>
        <strain evidence="2 3">NBRC 108245</strain>
    </source>
</reference>
<protein>
    <submittedName>
        <fullName evidence="2">Uncharacterized protein</fullName>
    </submittedName>
</protein>
<evidence type="ECO:0000313" key="3">
    <source>
        <dbReference type="Proteomes" id="UP000321424"/>
    </source>
</evidence>
<evidence type="ECO:0000313" key="2">
    <source>
        <dbReference type="EMBL" id="GEM38713.1"/>
    </source>
</evidence>
<comment type="caution">
    <text evidence="2">The sequence shown here is derived from an EMBL/GenBank/DDBJ whole genome shotgun (WGS) entry which is preliminary data.</text>
</comment>
<dbReference type="Proteomes" id="UP000321424">
    <property type="component" value="Unassembled WGS sequence"/>
</dbReference>
<proteinExistence type="predicted"/>